<dbReference type="PANTHER" id="PTHR37419:SF8">
    <property type="entry name" value="TOXIN YJJJ"/>
    <property type="match status" value="1"/>
</dbReference>
<reference evidence="1 2" key="1">
    <citation type="submission" date="2016-10" db="EMBL/GenBank/DDBJ databases">
        <title>Complete genome sequences of three Cupriavidus strains isolated from various Malaysian environments.</title>
        <authorList>
            <person name="Abdullah A.A.-A."/>
            <person name="Shafie N.A.H."/>
            <person name="Lau N.S."/>
        </authorList>
    </citation>
    <scope>NUCLEOTIDE SEQUENCE [LARGE SCALE GENOMIC DNA]</scope>
    <source>
        <strain evidence="1 2">USMAA1020</strain>
    </source>
</reference>
<sequence length="82" mass="8568">MSPAGAWKLAPAYDVTFCEGSGGYQMDVMGEAPALDRRAMLSLADEAEVQADAASRIIDRLCDVAGQFAAMAANQLQDDGVA</sequence>
<name>A0ABM6FA39_9BURK</name>
<dbReference type="Proteomes" id="UP000177515">
    <property type="component" value="Chromosome 2"/>
</dbReference>
<protein>
    <submittedName>
        <fullName evidence="1">Uncharacterized protein</fullName>
    </submittedName>
</protein>
<dbReference type="InterPro" id="IPR052028">
    <property type="entry name" value="HipA_Ser/Thr_kinase"/>
</dbReference>
<gene>
    <name evidence="1" type="ORF">BKK80_21605</name>
</gene>
<keyword evidence="2" id="KW-1185">Reference proteome</keyword>
<evidence type="ECO:0000313" key="1">
    <source>
        <dbReference type="EMBL" id="AOZ08545.1"/>
    </source>
</evidence>
<proteinExistence type="predicted"/>
<organism evidence="1 2">
    <name type="scientific">Cupriavidus malaysiensis</name>
    <dbReference type="NCBI Taxonomy" id="367825"/>
    <lineage>
        <taxon>Bacteria</taxon>
        <taxon>Pseudomonadati</taxon>
        <taxon>Pseudomonadota</taxon>
        <taxon>Betaproteobacteria</taxon>
        <taxon>Burkholderiales</taxon>
        <taxon>Burkholderiaceae</taxon>
        <taxon>Cupriavidus</taxon>
    </lineage>
</organism>
<evidence type="ECO:0000313" key="2">
    <source>
        <dbReference type="Proteomes" id="UP000177515"/>
    </source>
</evidence>
<dbReference type="EMBL" id="CP017755">
    <property type="protein sequence ID" value="AOZ08545.1"/>
    <property type="molecule type" value="Genomic_DNA"/>
</dbReference>
<dbReference type="PANTHER" id="PTHR37419">
    <property type="entry name" value="SERINE/THREONINE-PROTEIN KINASE TOXIN HIPA"/>
    <property type="match status" value="1"/>
</dbReference>
<accession>A0ABM6FA39</accession>